<protein>
    <submittedName>
        <fullName evidence="3">DUF2147 domain-containing protein</fullName>
    </submittedName>
</protein>
<dbReference type="Proteomes" id="UP000245137">
    <property type="component" value="Unassembled WGS sequence"/>
</dbReference>
<evidence type="ECO:0000313" key="3">
    <source>
        <dbReference type="EMBL" id="PWB93947.1"/>
    </source>
</evidence>
<dbReference type="PANTHER" id="PTHR36919">
    <property type="entry name" value="BLR1215 PROTEIN"/>
    <property type="match status" value="1"/>
</dbReference>
<dbReference type="EMBL" id="PUIV01000013">
    <property type="protein sequence ID" value="PWB93947.1"/>
    <property type="molecule type" value="Genomic_DNA"/>
</dbReference>
<evidence type="ECO:0000259" key="2">
    <source>
        <dbReference type="Pfam" id="PF09917"/>
    </source>
</evidence>
<comment type="caution">
    <text evidence="3">The sequence shown here is derived from an EMBL/GenBank/DDBJ whole genome shotgun (WGS) entry which is preliminary data.</text>
</comment>
<dbReference type="RefSeq" id="WP_108917168.1">
    <property type="nucleotide sequence ID" value="NZ_BGJY01000010.1"/>
</dbReference>
<dbReference type="PANTHER" id="PTHR36919:SF2">
    <property type="entry name" value="BLL6627 PROTEIN"/>
    <property type="match status" value="1"/>
</dbReference>
<feature type="signal peptide" evidence="1">
    <location>
        <begin position="1"/>
        <end position="20"/>
    </location>
</feature>
<keyword evidence="4" id="KW-1185">Reference proteome</keyword>
<dbReference type="OrthoDB" id="9811671at2"/>
<sequence>MKRSWMCASIFSVVATAAFADPIGEWRVADGTAHIQISRCGQAICGKIAWTSDPGVDENNPDPRQRGRKLLGLPILTVKPNGANSWAGTIYNARDGQNYAASLAMRSEKVLRLEGCVNGTNICGEEDWTRVR</sequence>
<feature type="chain" id="PRO_5015719858" evidence="1">
    <location>
        <begin position="21"/>
        <end position="132"/>
    </location>
</feature>
<reference evidence="3 4" key="1">
    <citation type="journal article" date="2018" name="Appl. Microbiol. Biotechnol.">
        <title>Co-cultivation of the strictly anaerobic methanogen Methanosarcina barkeri with aerobic methanotrophs in an oxygen-limited membrane bioreactor.</title>
        <authorList>
            <person name="In 't Zandt M.H."/>
            <person name="van den Bosch T.J.M."/>
            <person name="Rijkers R."/>
            <person name="van Kessel M.A.H.J."/>
            <person name="Jetten M.S.M."/>
            <person name="Welte C.U."/>
        </authorList>
    </citation>
    <scope>NUCLEOTIDE SEQUENCE [LARGE SCALE GENOMIC DNA]</scope>
    <source>
        <strain evidence="3 4">DSM 17706</strain>
    </source>
</reference>
<gene>
    <name evidence="3" type="ORF">C5689_10150</name>
</gene>
<dbReference type="Pfam" id="PF09917">
    <property type="entry name" value="DUF2147"/>
    <property type="match status" value="1"/>
</dbReference>
<dbReference type="Gene3D" id="2.40.128.520">
    <property type="match status" value="1"/>
</dbReference>
<dbReference type="InterPro" id="IPR019223">
    <property type="entry name" value="DUF2147"/>
</dbReference>
<organism evidence="3 4">
    <name type="scientific">Methylosinus sporium</name>
    <dbReference type="NCBI Taxonomy" id="428"/>
    <lineage>
        <taxon>Bacteria</taxon>
        <taxon>Pseudomonadati</taxon>
        <taxon>Pseudomonadota</taxon>
        <taxon>Alphaproteobacteria</taxon>
        <taxon>Hyphomicrobiales</taxon>
        <taxon>Methylocystaceae</taxon>
        <taxon>Methylosinus</taxon>
    </lineage>
</organism>
<dbReference type="AlphaFoldDB" id="A0A2U1SQQ4"/>
<accession>A0A2U1SQQ4</accession>
<feature type="domain" description="DUF2147" evidence="2">
    <location>
        <begin position="24"/>
        <end position="130"/>
    </location>
</feature>
<evidence type="ECO:0000256" key="1">
    <source>
        <dbReference type="SAM" id="SignalP"/>
    </source>
</evidence>
<name>A0A2U1SQQ4_METSR</name>
<proteinExistence type="predicted"/>
<keyword evidence="1" id="KW-0732">Signal</keyword>
<evidence type="ECO:0000313" key="4">
    <source>
        <dbReference type="Proteomes" id="UP000245137"/>
    </source>
</evidence>